<name>A0A0D3JHV0_EMIH1</name>
<dbReference type="RefSeq" id="XP_005775514.1">
    <property type="nucleotide sequence ID" value="XM_005775457.1"/>
</dbReference>
<evidence type="ECO:0000256" key="5">
    <source>
        <dbReference type="ARBA" id="ARBA00023136"/>
    </source>
</evidence>
<evidence type="ECO:0000313" key="7">
    <source>
        <dbReference type="EnsemblProtists" id="EOD23085"/>
    </source>
</evidence>
<reference evidence="7" key="2">
    <citation type="submission" date="2024-10" db="UniProtKB">
        <authorList>
            <consortium name="EnsemblProtists"/>
        </authorList>
    </citation>
    <scope>IDENTIFICATION</scope>
</reference>
<proteinExistence type="inferred from homology"/>
<protein>
    <submittedName>
        <fullName evidence="7">Uncharacterized protein</fullName>
    </submittedName>
</protein>
<dbReference type="GO" id="GO:0005737">
    <property type="term" value="C:cytoplasm"/>
    <property type="evidence" value="ECO:0007669"/>
    <property type="project" value="TreeGrafter"/>
</dbReference>
<accession>A0A0D3JHV0</accession>
<evidence type="ECO:0000313" key="8">
    <source>
        <dbReference type="Proteomes" id="UP000013827"/>
    </source>
</evidence>
<organism evidence="7 8">
    <name type="scientific">Emiliania huxleyi (strain CCMP1516)</name>
    <dbReference type="NCBI Taxonomy" id="280463"/>
    <lineage>
        <taxon>Eukaryota</taxon>
        <taxon>Haptista</taxon>
        <taxon>Haptophyta</taxon>
        <taxon>Prymnesiophyceae</taxon>
        <taxon>Isochrysidales</taxon>
        <taxon>Noelaerhabdaceae</taxon>
        <taxon>Emiliania</taxon>
    </lineage>
</organism>
<dbReference type="KEGG" id="ehx:EMIHUDRAFT_195657"/>
<sequence>MPWLVRPRGAWLTRVYFSRMLHGRGVCRLAPPAAVAALIGGSGDAISQLVIEARAEVDAPRLLTCACLGSVIDGAILQRWYAKLQRLELGRGASALLGRLLLHHAVFAPAFAIPAFIAATNSTGARDSRAAAQKLRREWRPAARDHLLVVGPGQLANACGLVSKSHAVLWANLCQLLWATALSWRSHRPDISR</sequence>
<dbReference type="PaxDb" id="2903-EOD23085"/>
<dbReference type="GeneID" id="17268632"/>
<dbReference type="Proteomes" id="UP000013827">
    <property type="component" value="Unassembled WGS sequence"/>
</dbReference>
<keyword evidence="4" id="KW-1133">Transmembrane helix</keyword>
<keyword evidence="3" id="KW-0812">Transmembrane</keyword>
<reference evidence="8" key="1">
    <citation type="journal article" date="2013" name="Nature">
        <title>Pan genome of the phytoplankton Emiliania underpins its global distribution.</title>
        <authorList>
            <person name="Read B.A."/>
            <person name="Kegel J."/>
            <person name="Klute M.J."/>
            <person name="Kuo A."/>
            <person name="Lefebvre S.C."/>
            <person name="Maumus F."/>
            <person name="Mayer C."/>
            <person name="Miller J."/>
            <person name="Monier A."/>
            <person name="Salamov A."/>
            <person name="Young J."/>
            <person name="Aguilar M."/>
            <person name="Claverie J.M."/>
            <person name="Frickenhaus S."/>
            <person name="Gonzalez K."/>
            <person name="Herman E.K."/>
            <person name="Lin Y.C."/>
            <person name="Napier J."/>
            <person name="Ogata H."/>
            <person name="Sarno A.F."/>
            <person name="Shmutz J."/>
            <person name="Schroeder D."/>
            <person name="de Vargas C."/>
            <person name="Verret F."/>
            <person name="von Dassow P."/>
            <person name="Valentin K."/>
            <person name="Van de Peer Y."/>
            <person name="Wheeler G."/>
            <person name="Dacks J.B."/>
            <person name="Delwiche C.F."/>
            <person name="Dyhrman S.T."/>
            <person name="Glockner G."/>
            <person name="John U."/>
            <person name="Richards T."/>
            <person name="Worden A.Z."/>
            <person name="Zhang X."/>
            <person name="Grigoriev I.V."/>
            <person name="Allen A.E."/>
            <person name="Bidle K."/>
            <person name="Borodovsky M."/>
            <person name="Bowler C."/>
            <person name="Brownlee C."/>
            <person name="Cock J.M."/>
            <person name="Elias M."/>
            <person name="Gladyshev V.N."/>
            <person name="Groth M."/>
            <person name="Guda C."/>
            <person name="Hadaegh A."/>
            <person name="Iglesias-Rodriguez M.D."/>
            <person name="Jenkins J."/>
            <person name="Jones B.M."/>
            <person name="Lawson T."/>
            <person name="Leese F."/>
            <person name="Lindquist E."/>
            <person name="Lobanov A."/>
            <person name="Lomsadze A."/>
            <person name="Malik S.B."/>
            <person name="Marsh M.E."/>
            <person name="Mackinder L."/>
            <person name="Mock T."/>
            <person name="Mueller-Roeber B."/>
            <person name="Pagarete A."/>
            <person name="Parker M."/>
            <person name="Probert I."/>
            <person name="Quesneville H."/>
            <person name="Raines C."/>
            <person name="Rensing S.A."/>
            <person name="Riano-Pachon D.M."/>
            <person name="Richier S."/>
            <person name="Rokitta S."/>
            <person name="Shiraiwa Y."/>
            <person name="Soanes D.M."/>
            <person name="van der Giezen M."/>
            <person name="Wahlund T.M."/>
            <person name="Williams B."/>
            <person name="Wilson W."/>
            <person name="Wolfe G."/>
            <person name="Wurch L.L."/>
        </authorList>
    </citation>
    <scope>NUCLEOTIDE SEQUENCE</scope>
</reference>
<dbReference type="GO" id="GO:0016020">
    <property type="term" value="C:membrane"/>
    <property type="evidence" value="ECO:0007669"/>
    <property type="project" value="UniProtKB-SubCell"/>
</dbReference>
<dbReference type="InterPro" id="IPR007248">
    <property type="entry name" value="Mpv17_PMP22"/>
</dbReference>
<dbReference type="EnsemblProtists" id="EOD23085">
    <property type="protein sequence ID" value="EOD23085"/>
    <property type="gene ID" value="EMIHUDRAFT_195657"/>
</dbReference>
<keyword evidence="8" id="KW-1185">Reference proteome</keyword>
<evidence type="ECO:0000256" key="4">
    <source>
        <dbReference type="ARBA" id="ARBA00022989"/>
    </source>
</evidence>
<evidence type="ECO:0000256" key="1">
    <source>
        <dbReference type="ARBA" id="ARBA00004141"/>
    </source>
</evidence>
<comment type="subcellular location">
    <subcellularLocation>
        <location evidence="1">Membrane</location>
        <topology evidence="1">Multi-pass membrane protein</topology>
    </subcellularLocation>
</comment>
<dbReference type="PANTHER" id="PTHR11266">
    <property type="entry name" value="PEROXISOMAL MEMBRANE PROTEIN 2, PXMP2 MPV17"/>
    <property type="match status" value="1"/>
</dbReference>
<evidence type="ECO:0000256" key="6">
    <source>
        <dbReference type="RuleBase" id="RU363053"/>
    </source>
</evidence>
<dbReference type="HOGENOM" id="CLU_1411167_0_0_1"/>
<keyword evidence="5" id="KW-0472">Membrane</keyword>
<dbReference type="AlphaFoldDB" id="A0A0D3JHV0"/>
<evidence type="ECO:0000256" key="2">
    <source>
        <dbReference type="ARBA" id="ARBA00006824"/>
    </source>
</evidence>
<dbReference type="eggNOG" id="KOG1944">
    <property type="taxonomic scope" value="Eukaryota"/>
</dbReference>
<comment type="similarity">
    <text evidence="2 6">Belongs to the peroxisomal membrane protein PXMP2/4 family.</text>
</comment>
<evidence type="ECO:0000256" key="3">
    <source>
        <dbReference type="ARBA" id="ARBA00022692"/>
    </source>
</evidence>